<dbReference type="Proteomes" id="UP001341840">
    <property type="component" value="Unassembled WGS sequence"/>
</dbReference>
<organism evidence="2 3">
    <name type="scientific">Stylosanthes scabra</name>
    <dbReference type="NCBI Taxonomy" id="79078"/>
    <lineage>
        <taxon>Eukaryota</taxon>
        <taxon>Viridiplantae</taxon>
        <taxon>Streptophyta</taxon>
        <taxon>Embryophyta</taxon>
        <taxon>Tracheophyta</taxon>
        <taxon>Spermatophyta</taxon>
        <taxon>Magnoliopsida</taxon>
        <taxon>eudicotyledons</taxon>
        <taxon>Gunneridae</taxon>
        <taxon>Pentapetalae</taxon>
        <taxon>rosids</taxon>
        <taxon>fabids</taxon>
        <taxon>Fabales</taxon>
        <taxon>Fabaceae</taxon>
        <taxon>Papilionoideae</taxon>
        <taxon>50 kb inversion clade</taxon>
        <taxon>dalbergioids sensu lato</taxon>
        <taxon>Dalbergieae</taxon>
        <taxon>Pterocarpus clade</taxon>
        <taxon>Stylosanthes</taxon>
    </lineage>
</organism>
<feature type="region of interest" description="Disordered" evidence="1">
    <location>
        <begin position="1"/>
        <end position="32"/>
    </location>
</feature>
<proteinExistence type="predicted"/>
<gene>
    <name evidence="2" type="ORF">PIB30_052610</name>
</gene>
<sequence>MTRAASPKWIRGEGTGQARNAIPGTLGSRGLNHELQATPAPIEETLYGINEEAREKLLADIEIGDLNAVVGDQKLDEGGVVAFPGSEGSNEYGMGVVNQVLVVGETETVAEHSAVPHVCYEKEGDNVRLETLSAASASDAVSKDGETRMMMRAC</sequence>
<comment type="caution">
    <text evidence="2">The sequence shown here is derived from an EMBL/GenBank/DDBJ whole genome shotgun (WGS) entry which is preliminary data.</text>
</comment>
<evidence type="ECO:0000256" key="1">
    <source>
        <dbReference type="SAM" id="MobiDB-lite"/>
    </source>
</evidence>
<accession>A0ABU6SIW7</accession>
<name>A0ABU6SIW7_9FABA</name>
<evidence type="ECO:0000313" key="2">
    <source>
        <dbReference type="EMBL" id="MED6136079.1"/>
    </source>
</evidence>
<keyword evidence="3" id="KW-1185">Reference proteome</keyword>
<dbReference type="EMBL" id="JASCZI010060798">
    <property type="protein sequence ID" value="MED6136079.1"/>
    <property type="molecule type" value="Genomic_DNA"/>
</dbReference>
<protein>
    <submittedName>
        <fullName evidence="2">Uncharacterized protein</fullName>
    </submittedName>
</protein>
<evidence type="ECO:0000313" key="3">
    <source>
        <dbReference type="Proteomes" id="UP001341840"/>
    </source>
</evidence>
<reference evidence="2 3" key="1">
    <citation type="journal article" date="2023" name="Plants (Basel)">
        <title>Bridging the Gap: Combining Genomics and Transcriptomics Approaches to Understand Stylosanthes scabra, an Orphan Legume from the Brazilian Caatinga.</title>
        <authorList>
            <person name="Ferreira-Neto J.R.C."/>
            <person name="da Silva M.D."/>
            <person name="Binneck E."/>
            <person name="de Melo N.F."/>
            <person name="da Silva R.H."/>
            <person name="de Melo A.L.T.M."/>
            <person name="Pandolfi V."/>
            <person name="Bustamante F.O."/>
            <person name="Brasileiro-Vidal A.C."/>
            <person name="Benko-Iseppon A.M."/>
        </authorList>
    </citation>
    <scope>NUCLEOTIDE SEQUENCE [LARGE SCALE GENOMIC DNA]</scope>
    <source>
        <tissue evidence="2">Leaves</tissue>
    </source>
</reference>